<sequence length="223" mass="25074">MIQPPVHCDNTEQRSNDGMGLEALTAAAIVLASHAGGFGGVAFPTFLRELLFELGVYEPGMTLQLPRDIKTAGGKNLIVPFLSPPNEKWPEWLLTDTSIRFDNFVRTRNKDCIDFRITSNLISGECQDYSSVVKLDVMKKILSRIPEESTIHLVVVNTLQTEYFIAESSWEAFVNEHNFQNIDVYRVSKGSTIREIEGMSNNSCSTATIGRRIDKLVLFIERE</sequence>
<accession>A0A0W8CEA5</accession>
<dbReference type="Proteomes" id="UP000054636">
    <property type="component" value="Unassembled WGS sequence"/>
</dbReference>
<gene>
    <name evidence="1" type="ORF">AM588_10000397</name>
</gene>
<reference evidence="1 2" key="1">
    <citation type="submission" date="2015-11" db="EMBL/GenBank/DDBJ databases">
        <title>Genomes and virulence difference between two physiological races of Phytophthora nicotianae.</title>
        <authorList>
            <person name="Liu H."/>
            <person name="Ma X."/>
            <person name="Yu H."/>
            <person name="Fang D."/>
            <person name="Li Y."/>
            <person name="Wang X."/>
            <person name="Wang W."/>
            <person name="Dong Y."/>
            <person name="Xiao B."/>
        </authorList>
    </citation>
    <scope>NUCLEOTIDE SEQUENCE [LARGE SCALE GENOMIC DNA]</scope>
    <source>
        <strain evidence="2">race 1</strain>
    </source>
</reference>
<comment type="caution">
    <text evidence="1">The sequence shown here is derived from an EMBL/GenBank/DDBJ whole genome shotgun (WGS) entry which is preliminary data.</text>
</comment>
<protein>
    <submittedName>
        <fullName evidence="1">Uncharacterized protein</fullName>
    </submittedName>
</protein>
<name>A0A0W8CEA5_PHYNI</name>
<dbReference type="EMBL" id="LNFP01002808">
    <property type="protein sequence ID" value="KUF82495.1"/>
    <property type="molecule type" value="Genomic_DNA"/>
</dbReference>
<dbReference type="AlphaFoldDB" id="A0A0W8CEA5"/>
<evidence type="ECO:0000313" key="1">
    <source>
        <dbReference type="EMBL" id="KUF82495.1"/>
    </source>
</evidence>
<organism evidence="1 2">
    <name type="scientific">Phytophthora nicotianae</name>
    <name type="common">Potato buckeye rot agent</name>
    <name type="synonym">Phytophthora parasitica</name>
    <dbReference type="NCBI Taxonomy" id="4792"/>
    <lineage>
        <taxon>Eukaryota</taxon>
        <taxon>Sar</taxon>
        <taxon>Stramenopiles</taxon>
        <taxon>Oomycota</taxon>
        <taxon>Peronosporomycetes</taxon>
        <taxon>Peronosporales</taxon>
        <taxon>Peronosporaceae</taxon>
        <taxon>Phytophthora</taxon>
    </lineage>
</organism>
<proteinExistence type="predicted"/>
<evidence type="ECO:0000313" key="2">
    <source>
        <dbReference type="Proteomes" id="UP000054636"/>
    </source>
</evidence>